<gene>
    <name evidence="9" type="ORF">CGOC_LOCUS206</name>
</gene>
<dbReference type="PANTHER" id="PTHR12858:SF1">
    <property type="entry name" value="PRE-RRNA-PROCESSING PROTEIN TSR1 HOMOLOG"/>
    <property type="match status" value="1"/>
</dbReference>
<dbReference type="InterPro" id="IPR039761">
    <property type="entry name" value="Bms1/Tsr1"/>
</dbReference>
<reference evidence="9 10" key="1">
    <citation type="submission" date="2018-11" db="EMBL/GenBank/DDBJ databases">
        <authorList>
            <consortium name="Pathogen Informatics"/>
        </authorList>
    </citation>
    <scope>NUCLEOTIDE SEQUENCE [LARGE SCALE GENOMIC DNA]</scope>
</reference>
<comment type="subcellular location">
    <subcellularLocation>
        <location evidence="1">Nucleus</location>
        <location evidence="1">Nucleolus</location>
    </subcellularLocation>
</comment>
<dbReference type="GO" id="GO:0000462">
    <property type="term" value="P:maturation of SSU-rRNA from tricistronic rRNA transcript (SSU-rRNA, 5.8S rRNA, LSU-rRNA)"/>
    <property type="evidence" value="ECO:0007669"/>
    <property type="project" value="TreeGrafter"/>
</dbReference>
<dbReference type="PANTHER" id="PTHR12858">
    <property type="entry name" value="RIBOSOME BIOGENESIS PROTEIN"/>
    <property type="match status" value="1"/>
</dbReference>
<dbReference type="GO" id="GO:0030688">
    <property type="term" value="C:preribosome, small subunit precursor"/>
    <property type="evidence" value="ECO:0007669"/>
    <property type="project" value="TreeGrafter"/>
</dbReference>
<evidence type="ECO:0000313" key="9">
    <source>
        <dbReference type="EMBL" id="VDK43682.1"/>
    </source>
</evidence>
<dbReference type="GO" id="GO:0000479">
    <property type="term" value="P:endonucleolytic cleavage of tricistronic rRNA transcript (SSU-rRNA, 5.8S rRNA, LSU-rRNA)"/>
    <property type="evidence" value="ECO:0007669"/>
    <property type="project" value="TreeGrafter"/>
</dbReference>
<comment type="function">
    <text evidence="4">Required during maturation of the 40S ribosomal subunit in the nucleolus.</text>
</comment>
<dbReference type="GO" id="GO:0005730">
    <property type="term" value="C:nucleolus"/>
    <property type="evidence" value="ECO:0007669"/>
    <property type="project" value="UniProtKB-SubCell"/>
</dbReference>
<dbReference type="GO" id="GO:0005525">
    <property type="term" value="F:GTP binding"/>
    <property type="evidence" value="ECO:0007669"/>
    <property type="project" value="TreeGrafter"/>
</dbReference>
<dbReference type="InterPro" id="IPR030387">
    <property type="entry name" value="G_Bms1/Tsr1_dom"/>
</dbReference>
<feature type="domain" description="Bms1-type G" evidence="8">
    <location>
        <begin position="29"/>
        <end position="187"/>
    </location>
</feature>
<evidence type="ECO:0000256" key="6">
    <source>
        <dbReference type="ARBA" id="ARBA00040070"/>
    </source>
</evidence>
<protein>
    <recommendedName>
        <fullName evidence="6">Pre-rRNA-processing protein TSR1 homolog</fullName>
    </recommendedName>
</protein>
<evidence type="ECO:0000256" key="1">
    <source>
        <dbReference type="ARBA" id="ARBA00004604"/>
    </source>
</evidence>
<sequence>RHQKAAQIRANKRKAVIERRRGLDGGVAAPVLVTVISFGSSATDFVEGIAKCDETIVHTQGHNVAYFAIPRFKSRLGFLTPDLSKYDNVLDSIKVSDVVCFLWPTEAELSEEHHLLLTIVKAHGLPSYVNVAPHLNDIPIGKKREDARKHVQALISETNLTSNKLFCSDSTADFILLVRHFIDMKKNKMLLQKRRPHILVEKLDVVDDKAGICSVLATGYLRGPTWNVNHLVHIQGWGDFQLSRIIACDDPNPLKPPNVLATADEAVRESLQSEIVPDPMDAEQTWPDEYDNVPGTRNVPKGTSSYQAAWILDDDNEESAGESDEVEKYRREREDAQFPDEIDTPIGDLARIRFQKYRGLKSFRTSPWDPKENLPSDYARIFQFQNYKKTRKNVLSQIDDYDPASCVSSGQYVTLQIDRVPVTFQWNKDDPLVLYQLLPHEQRMSVLNFVIRKHPSCRVPITNKQKLIFNVGFRKFEACPVFSQHSNGNKFKMERFLPANTACVATVFAPITFPPASVLVFREGKGGKEVRSVIFSSNSLFYSIRVFQFLILYHAKIFEKGIPFSLTRIIYSVRCRIHYISHSLCDNSETDLNY</sequence>
<evidence type="ECO:0000256" key="3">
    <source>
        <dbReference type="ARBA" id="ARBA00023242"/>
    </source>
</evidence>
<accession>A0A3P6Q212</accession>
<keyword evidence="2" id="KW-0690">Ribosome biogenesis</keyword>
<dbReference type="Pfam" id="PF04950">
    <property type="entry name" value="RIBIOP_C"/>
    <property type="match status" value="1"/>
</dbReference>
<evidence type="ECO:0000256" key="4">
    <source>
        <dbReference type="ARBA" id="ARBA00037087"/>
    </source>
</evidence>
<evidence type="ECO:0000256" key="7">
    <source>
        <dbReference type="SAM" id="MobiDB-lite"/>
    </source>
</evidence>
<dbReference type="SMART" id="SM01362">
    <property type="entry name" value="DUF663"/>
    <property type="match status" value="1"/>
</dbReference>
<dbReference type="Proteomes" id="UP000271889">
    <property type="component" value="Unassembled WGS sequence"/>
</dbReference>
<comment type="similarity">
    <text evidence="5">Belongs to the TRAFAC class translation factor GTPase superfamily. Bms1-like GTPase family. TSR1 subfamily.</text>
</comment>
<feature type="non-terminal residue" evidence="9">
    <location>
        <position position="1"/>
    </location>
</feature>
<evidence type="ECO:0000256" key="5">
    <source>
        <dbReference type="ARBA" id="ARBA00038288"/>
    </source>
</evidence>
<evidence type="ECO:0000259" key="8">
    <source>
        <dbReference type="PROSITE" id="PS51714"/>
    </source>
</evidence>
<dbReference type="EMBL" id="UYRV01000261">
    <property type="protein sequence ID" value="VDK43682.1"/>
    <property type="molecule type" value="Genomic_DNA"/>
</dbReference>
<keyword evidence="3" id="KW-0539">Nucleus</keyword>
<dbReference type="PROSITE" id="PS51714">
    <property type="entry name" value="G_BMS1"/>
    <property type="match status" value="1"/>
</dbReference>
<dbReference type="SMART" id="SM00785">
    <property type="entry name" value="AARP2CN"/>
    <property type="match status" value="1"/>
</dbReference>
<proteinExistence type="inferred from homology"/>
<organism evidence="9 10">
    <name type="scientific">Cylicostephanus goldi</name>
    <name type="common">Nematode worm</name>
    <dbReference type="NCBI Taxonomy" id="71465"/>
    <lineage>
        <taxon>Eukaryota</taxon>
        <taxon>Metazoa</taxon>
        <taxon>Ecdysozoa</taxon>
        <taxon>Nematoda</taxon>
        <taxon>Chromadorea</taxon>
        <taxon>Rhabditida</taxon>
        <taxon>Rhabditina</taxon>
        <taxon>Rhabditomorpha</taxon>
        <taxon>Strongyloidea</taxon>
        <taxon>Strongylidae</taxon>
        <taxon>Cylicostephanus</taxon>
    </lineage>
</organism>
<evidence type="ECO:0000256" key="2">
    <source>
        <dbReference type="ARBA" id="ARBA00022517"/>
    </source>
</evidence>
<dbReference type="AlphaFoldDB" id="A0A3P6Q212"/>
<dbReference type="GO" id="GO:0003924">
    <property type="term" value="F:GTPase activity"/>
    <property type="evidence" value="ECO:0007669"/>
    <property type="project" value="TreeGrafter"/>
</dbReference>
<evidence type="ECO:0000313" key="10">
    <source>
        <dbReference type="Proteomes" id="UP000271889"/>
    </source>
</evidence>
<dbReference type="Pfam" id="PF22298">
    <property type="entry name" value="Tsr1_G-like"/>
    <property type="match status" value="1"/>
</dbReference>
<keyword evidence="10" id="KW-1185">Reference proteome</keyword>
<dbReference type="InterPro" id="IPR012948">
    <property type="entry name" value="AARP2CN"/>
</dbReference>
<name>A0A3P6Q212_CYLGO</name>
<dbReference type="InterPro" id="IPR007034">
    <property type="entry name" value="BMS1_TSR1_C"/>
</dbReference>
<dbReference type="Pfam" id="PF08142">
    <property type="entry name" value="AARP2CN"/>
    <property type="match status" value="1"/>
</dbReference>
<dbReference type="GO" id="GO:0034511">
    <property type="term" value="F:U3 snoRNA binding"/>
    <property type="evidence" value="ECO:0007669"/>
    <property type="project" value="TreeGrafter"/>
</dbReference>
<dbReference type="OrthoDB" id="119302at2759"/>
<feature type="region of interest" description="Disordered" evidence="7">
    <location>
        <begin position="280"/>
        <end position="299"/>
    </location>
</feature>